<dbReference type="SUPFAM" id="SSF56762">
    <property type="entry name" value="HydB/Nqo4-like"/>
    <property type="match status" value="1"/>
</dbReference>
<dbReference type="KEGG" id="nli:G3M70_09210"/>
<protein>
    <submittedName>
        <fullName evidence="5">Hydrogenase subunit</fullName>
    </submittedName>
</protein>
<sequence length="521" mass="57922">MNFALTQSLASQLKQAAIPFETRGKFPPCLFVSETAWAPVAKISQQEGLRLVAEWASEEKGVFTIHAAYALGALGYALVATQLRQGVEEFSSLVPHYSVAARMERIIHDFYGLTPLGHPDLRRWIKHDSWPENAFPLRKGFALNVPLERQEGSYPFIETDGEGSYEIPVGPVHAGIIEPGHFRFQVVGEQILNLEERLGYVHKGIEKHFENQDAVSAARMAARISGDATVAHSWAYCLAAEQAVGRVVSPRAAHLRAVLCERERMANHIGDIGAICNDAAWAFMQMQCQRLREDLARLHQKLFGHRLLMDVVVPGGVTRDLDRDGTARLRNQTQAVAGEMKELFGIYEEQTSIRDRVIGSGGISAQNAQTLGLLGVVGRSAEQDLDARRDAAYSPYDQCPPQVKVCRGGDVSARLWIRFQEIQDSARLIEKLLVDLPEGSFQEPFKEPGEGSWGFAVVESWRGEIATWIRFGSGGKIQRCYVRDPSMINWLGLELAVQEVPVPDFPLNNKSFNCSYSGHDL</sequence>
<dbReference type="PANTHER" id="PTHR43485">
    <property type="entry name" value="HYDROGENASE-4 COMPONENT G"/>
    <property type="match status" value="1"/>
</dbReference>
<dbReference type="GO" id="GO:0051287">
    <property type="term" value="F:NAD binding"/>
    <property type="evidence" value="ECO:0007669"/>
    <property type="project" value="InterPro"/>
</dbReference>
<keyword evidence="1" id="KW-0560">Oxidoreductase</keyword>
<evidence type="ECO:0000256" key="1">
    <source>
        <dbReference type="ARBA" id="ARBA00023002"/>
    </source>
</evidence>
<accession>A0A7T0BW06</accession>
<gene>
    <name evidence="5" type="ORF">G3M70_09210</name>
</gene>
<dbReference type="InterPro" id="IPR037232">
    <property type="entry name" value="NADH_quin_OxRdtase_su_C/D-like"/>
</dbReference>
<dbReference type="Gene3D" id="3.30.460.80">
    <property type="entry name" value="NADH:ubiquinone oxidoreductase, 30kDa subunit"/>
    <property type="match status" value="1"/>
</dbReference>
<dbReference type="Pfam" id="PF00346">
    <property type="entry name" value="Complex1_49kDa"/>
    <property type="match status" value="1"/>
</dbReference>
<dbReference type="Gene3D" id="1.10.645.10">
    <property type="entry name" value="Cytochrome-c3 Hydrogenase, chain B"/>
    <property type="match status" value="1"/>
</dbReference>
<dbReference type="GO" id="GO:0008137">
    <property type="term" value="F:NADH dehydrogenase (ubiquinone) activity"/>
    <property type="evidence" value="ECO:0007669"/>
    <property type="project" value="InterPro"/>
</dbReference>
<evidence type="ECO:0000313" key="5">
    <source>
        <dbReference type="EMBL" id="QPJ62039.1"/>
    </source>
</evidence>
<dbReference type="GO" id="GO:0048038">
    <property type="term" value="F:quinone binding"/>
    <property type="evidence" value="ECO:0007669"/>
    <property type="project" value="InterPro"/>
</dbReference>
<evidence type="ECO:0000259" key="4">
    <source>
        <dbReference type="Pfam" id="PF00346"/>
    </source>
</evidence>
<dbReference type="InterPro" id="IPR001135">
    <property type="entry name" value="NADH_Q_OxRdtase_suD"/>
</dbReference>
<dbReference type="SUPFAM" id="SSF143243">
    <property type="entry name" value="Nqo5-like"/>
    <property type="match status" value="1"/>
</dbReference>
<feature type="domain" description="NADH-quinone oxidoreductase subunit D" evidence="4">
    <location>
        <begin position="285"/>
        <end position="442"/>
    </location>
</feature>
<proteinExistence type="predicted"/>
<dbReference type="EMBL" id="CP048685">
    <property type="protein sequence ID" value="QPJ62039.1"/>
    <property type="molecule type" value="Genomic_DNA"/>
</dbReference>
<evidence type="ECO:0000256" key="2">
    <source>
        <dbReference type="ARBA" id="ARBA00023027"/>
    </source>
</evidence>
<feature type="domain" description="NADH:ubiquinone oxidoreductase 30kDa subunit" evidence="3">
    <location>
        <begin position="65"/>
        <end position="143"/>
    </location>
</feature>
<keyword evidence="2" id="KW-0520">NAD</keyword>
<dbReference type="InterPro" id="IPR052197">
    <property type="entry name" value="ComplexI_49kDa-like"/>
</dbReference>
<name>A0A7T0BW06_9BACT</name>
<dbReference type="AlphaFoldDB" id="A0A7T0BW06"/>
<dbReference type="Proteomes" id="UP000594688">
    <property type="component" value="Chromosome"/>
</dbReference>
<dbReference type="InterPro" id="IPR001268">
    <property type="entry name" value="NADH_UbQ_OxRdtase_30kDa_su"/>
</dbReference>
<organism evidence="5 6">
    <name type="scientific">Candidatus Nitronauta litoralis</name>
    <dbReference type="NCBI Taxonomy" id="2705533"/>
    <lineage>
        <taxon>Bacteria</taxon>
        <taxon>Pseudomonadati</taxon>
        <taxon>Nitrospinota/Tectimicrobiota group</taxon>
        <taxon>Nitrospinota</taxon>
        <taxon>Nitrospinia</taxon>
        <taxon>Nitrospinales</taxon>
        <taxon>Nitrospinaceae</taxon>
        <taxon>Candidatus Nitronauta</taxon>
    </lineage>
</organism>
<dbReference type="PANTHER" id="PTHR43485:SF1">
    <property type="entry name" value="FORMATE HYDROGENLYASE SUBUNIT 5-RELATED"/>
    <property type="match status" value="1"/>
</dbReference>
<dbReference type="GO" id="GO:0016651">
    <property type="term" value="F:oxidoreductase activity, acting on NAD(P)H"/>
    <property type="evidence" value="ECO:0007669"/>
    <property type="project" value="InterPro"/>
</dbReference>
<evidence type="ECO:0000313" key="6">
    <source>
        <dbReference type="Proteomes" id="UP000594688"/>
    </source>
</evidence>
<dbReference type="InterPro" id="IPR029014">
    <property type="entry name" value="NiFe-Hase_large"/>
</dbReference>
<reference evidence="5 6" key="1">
    <citation type="submission" date="2020-02" db="EMBL/GenBank/DDBJ databases">
        <title>Genomic and physiological characterization of two novel Nitrospinaceae genera.</title>
        <authorList>
            <person name="Mueller A.J."/>
            <person name="Jung M.-Y."/>
            <person name="Strachan C.R."/>
            <person name="Herbold C.W."/>
            <person name="Kirkegaard R.H."/>
            <person name="Daims H."/>
        </authorList>
    </citation>
    <scope>NUCLEOTIDE SEQUENCE [LARGE SCALE GENOMIC DNA]</scope>
    <source>
        <strain evidence="5">EB</strain>
    </source>
</reference>
<evidence type="ECO:0000259" key="3">
    <source>
        <dbReference type="Pfam" id="PF00329"/>
    </source>
</evidence>
<dbReference type="Pfam" id="PF00329">
    <property type="entry name" value="Complex1_30kDa"/>
    <property type="match status" value="1"/>
</dbReference>